<organism evidence="2 3">
    <name type="scientific">Caenorhabditis briggsae</name>
    <dbReference type="NCBI Taxonomy" id="6238"/>
    <lineage>
        <taxon>Eukaryota</taxon>
        <taxon>Metazoa</taxon>
        <taxon>Ecdysozoa</taxon>
        <taxon>Nematoda</taxon>
        <taxon>Chromadorea</taxon>
        <taxon>Rhabditida</taxon>
        <taxon>Rhabditina</taxon>
        <taxon>Rhabditomorpha</taxon>
        <taxon>Rhabditoidea</taxon>
        <taxon>Rhabditidae</taxon>
        <taxon>Peloderinae</taxon>
        <taxon>Caenorhabditis</taxon>
    </lineage>
</organism>
<name>A0AAE9IX39_CAEBR</name>
<keyword evidence="1" id="KW-0472">Membrane</keyword>
<keyword evidence="1" id="KW-0812">Transmembrane</keyword>
<proteinExistence type="predicted"/>
<accession>A0AAE9IX39</accession>
<evidence type="ECO:0000313" key="2">
    <source>
        <dbReference type="EMBL" id="ULU08684.1"/>
    </source>
</evidence>
<protein>
    <submittedName>
        <fullName evidence="2">Uncharacterized protein</fullName>
    </submittedName>
</protein>
<feature type="transmembrane region" description="Helical" evidence="1">
    <location>
        <begin position="121"/>
        <end position="146"/>
    </location>
</feature>
<sequence>MSVRQSSAPSTELQLMLGIVAGVQRGSVEDCSDIQVDNPSVKDLLIGSINRLMEKKMNAGDIQIAKTLEISCGSEQKEFFEWECKKYMTTKSFQEGTKGTYGQVICCDELKFCSGPFYTQIWFFAVCGGVALLLIGIIGIVVFLLCCRKKRIGGSSGGSMMKNPKNSIKKSMK</sequence>
<dbReference type="AlphaFoldDB" id="A0AAE9IX39"/>
<gene>
    <name evidence="2" type="ORF">L3Y34_019707</name>
</gene>
<dbReference type="Proteomes" id="UP000827892">
    <property type="component" value="Chromosome II"/>
</dbReference>
<evidence type="ECO:0000256" key="1">
    <source>
        <dbReference type="SAM" id="Phobius"/>
    </source>
</evidence>
<dbReference type="EMBL" id="CP090892">
    <property type="protein sequence ID" value="ULU08684.1"/>
    <property type="molecule type" value="Genomic_DNA"/>
</dbReference>
<reference evidence="2 3" key="1">
    <citation type="submission" date="2022-05" db="EMBL/GenBank/DDBJ databases">
        <title>Chromosome-level reference genomes for two strains of Caenorhabditis briggsae: an improved platform for comparative genomics.</title>
        <authorList>
            <person name="Stevens L."/>
            <person name="Andersen E.C."/>
        </authorList>
    </citation>
    <scope>NUCLEOTIDE SEQUENCE [LARGE SCALE GENOMIC DNA]</scope>
    <source>
        <strain evidence="2">QX1410_ONT</strain>
        <tissue evidence="2">Whole-organism</tissue>
    </source>
</reference>
<keyword evidence="1" id="KW-1133">Transmembrane helix</keyword>
<evidence type="ECO:0000313" key="3">
    <source>
        <dbReference type="Proteomes" id="UP000827892"/>
    </source>
</evidence>